<comment type="caution">
    <text evidence="1">The sequence shown here is derived from an EMBL/GenBank/DDBJ whole genome shotgun (WGS) entry which is preliminary data.</text>
</comment>
<dbReference type="EMBL" id="JASGBH010000009">
    <property type="protein sequence ID" value="MDI9234664.1"/>
    <property type="molecule type" value="Genomic_DNA"/>
</dbReference>
<organism evidence="1 2">
    <name type="scientific">Limnohabitans lacus</name>
    <dbReference type="NCBI Taxonomy" id="3045173"/>
    <lineage>
        <taxon>Bacteria</taxon>
        <taxon>Pseudomonadati</taxon>
        <taxon>Pseudomonadota</taxon>
        <taxon>Betaproteobacteria</taxon>
        <taxon>Burkholderiales</taxon>
        <taxon>Comamonadaceae</taxon>
        <taxon>Limnohabitans</taxon>
    </lineage>
</organism>
<dbReference type="Proteomes" id="UP001431902">
    <property type="component" value="Unassembled WGS sequence"/>
</dbReference>
<reference evidence="1" key="1">
    <citation type="submission" date="2023-05" db="EMBL/GenBank/DDBJ databases">
        <title>Limnohabitans sp. strain HM2-2 Genome sequencing and assembly.</title>
        <authorList>
            <person name="Jung Y."/>
        </authorList>
    </citation>
    <scope>NUCLEOTIDE SEQUENCE</scope>
    <source>
        <strain evidence="1">HM2-2</strain>
    </source>
</reference>
<evidence type="ECO:0000313" key="2">
    <source>
        <dbReference type="Proteomes" id="UP001431902"/>
    </source>
</evidence>
<name>A0ABT6X9N2_9BURK</name>
<keyword evidence="2" id="KW-1185">Reference proteome</keyword>
<proteinExistence type="predicted"/>
<accession>A0ABT6X9N2</accession>
<sequence>MAIPQFDHLSLVAADAERSLDGLVHSLQRGTAGMSQGALHSRDLSSALSTMGLDAAAGLVDDVGRQMTLGQPSVLDVAQDLIPLIAQAVKDIQLGHVPESDAQVETWGPWSSKLQVLVSRDAVPLNNFEAVVPKASSAPLPAPDPEPVASAAIWPAPASDDVPSASVVTEADPGFRALRMHGLNLIQNARIVNQRDDERTVRQMDALLSELQDWSLRVGQQPLSRLFSQASSAVADVWLDAVVLDRLEPLRALSLRATQIQAQSRSLIIYVEWLGLSLSDEEYQQIGRCLRVVCGQIKRIDQGYRLVFPSSLTRMRVIPFILKGQRYAVGGAQFLQFQADTNEAGAAGSLILRSGLDSKSLQVDRVLPAENMNLFELPQGIDRPEWLSGVALDGAGETYFCVTPQ</sequence>
<gene>
    <name evidence="1" type="ORF">QLQ16_12570</name>
</gene>
<evidence type="ECO:0000313" key="1">
    <source>
        <dbReference type="EMBL" id="MDI9234664.1"/>
    </source>
</evidence>
<protein>
    <submittedName>
        <fullName evidence="1">Uncharacterized protein</fullName>
    </submittedName>
</protein>
<dbReference type="RefSeq" id="WP_283225006.1">
    <property type="nucleotide sequence ID" value="NZ_JASGBH010000009.1"/>
</dbReference>